<organism evidence="5 6">
    <name type="scientific">Marinitoga hydrogenitolerans (strain DSM 16785 / JCM 12826 / AT1271)</name>
    <dbReference type="NCBI Taxonomy" id="1122195"/>
    <lineage>
        <taxon>Bacteria</taxon>
        <taxon>Thermotogati</taxon>
        <taxon>Thermotogota</taxon>
        <taxon>Thermotogae</taxon>
        <taxon>Petrotogales</taxon>
        <taxon>Petrotogaceae</taxon>
        <taxon>Marinitoga</taxon>
    </lineage>
</organism>
<evidence type="ECO:0000313" key="5">
    <source>
        <dbReference type="EMBL" id="SHE54142.1"/>
    </source>
</evidence>
<dbReference type="CDD" id="cd00090">
    <property type="entry name" value="HTH_ARSR"/>
    <property type="match status" value="1"/>
</dbReference>
<dbReference type="Proteomes" id="UP000184334">
    <property type="component" value="Unassembled WGS sequence"/>
</dbReference>
<dbReference type="InterPro" id="IPR051011">
    <property type="entry name" value="Metal_resp_trans_reg"/>
</dbReference>
<dbReference type="OrthoDB" id="9798835at2"/>
<dbReference type="PROSITE" id="PS50987">
    <property type="entry name" value="HTH_ARSR_2"/>
    <property type="match status" value="1"/>
</dbReference>
<gene>
    <name evidence="5" type="ORF">SAMN02745164_00648</name>
</gene>
<comment type="caution">
    <text evidence="5">The sequence shown here is derived from an EMBL/GenBank/DDBJ whole genome shotgun (WGS) entry which is preliminary data.</text>
</comment>
<name>A0A1M4UBH2_MARH1</name>
<evidence type="ECO:0000256" key="1">
    <source>
        <dbReference type="ARBA" id="ARBA00023015"/>
    </source>
</evidence>
<evidence type="ECO:0000256" key="2">
    <source>
        <dbReference type="ARBA" id="ARBA00023125"/>
    </source>
</evidence>
<dbReference type="NCBIfam" id="NF033788">
    <property type="entry name" value="HTH_metalloreg"/>
    <property type="match status" value="1"/>
</dbReference>
<dbReference type="EMBL" id="FQUI01000006">
    <property type="protein sequence ID" value="SHE54142.1"/>
    <property type="molecule type" value="Genomic_DNA"/>
</dbReference>
<evidence type="ECO:0000313" key="6">
    <source>
        <dbReference type="Proteomes" id="UP000184334"/>
    </source>
</evidence>
<keyword evidence="1" id="KW-0805">Transcription regulation</keyword>
<dbReference type="AlphaFoldDB" id="A0A1M4UBH2"/>
<dbReference type="SUPFAM" id="SSF46785">
    <property type="entry name" value="Winged helix' DNA-binding domain"/>
    <property type="match status" value="1"/>
</dbReference>
<dbReference type="InterPro" id="IPR011991">
    <property type="entry name" value="ArsR-like_HTH"/>
</dbReference>
<dbReference type="SMART" id="SM00418">
    <property type="entry name" value="HTH_ARSR"/>
    <property type="match status" value="1"/>
</dbReference>
<dbReference type="PANTHER" id="PTHR43132">
    <property type="entry name" value="ARSENICAL RESISTANCE OPERON REPRESSOR ARSR-RELATED"/>
    <property type="match status" value="1"/>
</dbReference>
<dbReference type="RefSeq" id="WP_072863378.1">
    <property type="nucleotide sequence ID" value="NZ_FQUI01000006.1"/>
</dbReference>
<dbReference type="GO" id="GO:0003677">
    <property type="term" value="F:DNA binding"/>
    <property type="evidence" value="ECO:0007669"/>
    <property type="project" value="UniProtKB-KW"/>
</dbReference>
<reference evidence="5" key="1">
    <citation type="submission" date="2016-11" db="EMBL/GenBank/DDBJ databases">
        <authorList>
            <person name="Varghese N."/>
            <person name="Submissions S."/>
        </authorList>
    </citation>
    <scope>NUCLEOTIDE SEQUENCE [LARGE SCALE GENOMIC DNA]</scope>
    <source>
        <strain evidence="5">DSM 16785</strain>
    </source>
</reference>
<dbReference type="STRING" id="1122195.SAMN02745164_00648"/>
<evidence type="ECO:0000259" key="4">
    <source>
        <dbReference type="PROSITE" id="PS50987"/>
    </source>
</evidence>
<sequence length="103" mass="11823">MDDCVLVAEIFKALSHPTRLRILKLLNEKKCNVIDISEELSLTQSSVSQHLKILENSGIIKKEKEGNVVFCEIKYKSIFKLFDDAKKIIHNELQEAHKTIKNS</sequence>
<keyword evidence="3" id="KW-0804">Transcription</keyword>
<protein>
    <submittedName>
        <fullName evidence="5">ArsR family transcriptional regulator</fullName>
    </submittedName>
</protein>
<dbReference type="Pfam" id="PF01022">
    <property type="entry name" value="HTH_5"/>
    <property type="match status" value="1"/>
</dbReference>
<proteinExistence type="predicted"/>
<accession>A0A1M4UBH2</accession>
<dbReference type="InterPro" id="IPR036388">
    <property type="entry name" value="WH-like_DNA-bd_sf"/>
</dbReference>
<keyword evidence="6" id="KW-1185">Reference proteome</keyword>
<dbReference type="InterPro" id="IPR036390">
    <property type="entry name" value="WH_DNA-bd_sf"/>
</dbReference>
<dbReference type="GO" id="GO:0003700">
    <property type="term" value="F:DNA-binding transcription factor activity"/>
    <property type="evidence" value="ECO:0007669"/>
    <property type="project" value="InterPro"/>
</dbReference>
<evidence type="ECO:0000256" key="3">
    <source>
        <dbReference type="ARBA" id="ARBA00023163"/>
    </source>
</evidence>
<keyword evidence="2" id="KW-0238">DNA-binding</keyword>
<feature type="domain" description="HTH arsR-type" evidence="4">
    <location>
        <begin position="1"/>
        <end position="93"/>
    </location>
</feature>
<dbReference type="PANTHER" id="PTHR43132:SF2">
    <property type="entry name" value="ARSENICAL RESISTANCE OPERON REPRESSOR ARSR-RELATED"/>
    <property type="match status" value="1"/>
</dbReference>
<dbReference type="Gene3D" id="1.10.10.10">
    <property type="entry name" value="Winged helix-like DNA-binding domain superfamily/Winged helix DNA-binding domain"/>
    <property type="match status" value="1"/>
</dbReference>
<dbReference type="InterPro" id="IPR001845">
    <property type="entry name" value="HTH_ArsR_DNA-bd_dom"/>
</dbReference>
<dbReference type="PRINTS" id="PR00778">
    <property type="entry name" value="HTHARSR"/>
</dbReference>